<dbReference type="Proteomes" id="UP000021816">
    <property type="component" value="Unassembled WGS sequence"/>
</dbReference>
<organism evidence="2 3">
    <name type="scientific">Candidatus Accumulibacter appositus</name>
    <dbReference type="NCBI Taxonomy" id="1454003"/>
    <lineage>
        <taxon>Bacteria</taxon>
        <taxon>Pseudomonadati</taxon>
        <taxon>Pseudomonadota</taxon>
        <taxon>Betaproteobacteria</taxon>
        <taxon>Candidatus Accumulibacter</taxon>
    </lineage>
</organism>
<dbReference type="STRING" id="1454003.AW10_02913"/>
<evidence type="ECO:0000313" key="2">
    <source>
        <dbReference type="EMBL" id="EXI78561.1"/>
    </source>
</evidence>
<accession>A0A011NTA0</accession>
<keyword evidence="1" id="KW-1133">Transmembrane helix</keyword>
<dbReference type="Pfam" id="PF07009">
    <property type="entry name" value="NusG_II"/>
    <property type="match status" value="1"/>
</dbReference>
<reference evidence="2 3" key="1">
    <citation type="submission" date="2014-02" db="EMBL/GenBank/DDBJ databases">
        <title>Expanding our view of genomic diversity in Candidatus Accumulibacter clades.</title>
        <authorList>
            <person name="Skennerton C.T."/>
            <person name="Barr J.J."/>
            <person name="Slater F.R."/>
            <person name="Bond P.L."/>
            <person name="Tyson G.W."/>
        </authorList>
    </citation>
    <scope>NUCLEOTIDE SEQUENCE [LARGE SCALE GENOMIC DNA]</scope>
    <source>
        <strain evidence="3">BA-92</strain>
    </source>
</reference>
<protein>
    <submittedName>
        <fullName evidence="2">Uncharacterized protein</fullName>
    </submittedName>
</protein>
<name>A0A011NTA0_9PROT</name>
<feature type="transmembrane region" description="Helical" evidence="1">
    <location>
        <begin position="12"/>
        <end position="32"/>
    </location>
</feature>
<evidence type="ECO:0000313" key="3">
    <source>
        <dbReference type="Proteomes" id="UP000021816"/>
    </source>
</evidence>
<dbReference type="PATRIC" id="fig|1454003.3.peg.2971"/>
<dbReference type="CDD" id="cd09910">
    <property type="entry name" value="NGN-insert_like"/>
    <property type="match status" value="1"/>
</dbReference>
<dbReference type="EMBL" id="JEMX01000067">
    <property type="protein sequence ID" value="EXI78561.1"/>
    <property type="molecule type" value="Genomic_DNA"/>
</dbReference>
<gene>
    <name evidence="2" type="ORF">AW10_02913</name>
</gene>
<dbReference type="AlphaFoldDB" id="A0A011NTA0"/>
<proteinExistence type="predicted"/>
<evidence type="ECO:0000256" key="1">
    <source>
        <dbReference type="SAM" id="Phobius"/>
    </source>
</evidence>
<dbReference type="Gene3D" id="2.60.320.10">
    <property type="entry name" value="N-utilization substance G protein NusG, insert domain"/>
    <property type="match status" value="1"/>
</dbReference>
<dbReference type="InterPro" id="IPR038690">
    <property type="entry name" value="NusG_2_sf"/>
</dbReference>
<keyword evidence="1" id="KW-0472">Membrane</keyword>
<keyword evidence="1" id="KW-0812">Transmembrane</keyword>
<comment type="caution">
    <text evidence="2">The sequence shown here is derived from an EMBL/GenBank/DDBJ whole genome shotgun (WGS) entry which is preliminary data.</text>
</comment>
<sequence length="124" mass="13661">MHWLGLLKSGDWLVVALGLAFCATAFPLAWQAGVAEKAIVRRGGEIFSELELARNRRIEVPGPLGLTTVVVEQRRVRVAADPGLRQYCVRQGWLSRPGEIAICAPNQVSVEVRGSRQTYDSLAY</sequence>